<comment type="subcellular location">
    <subcellularLocation>
        <location evidence="1 7">Cell inner membrane</location>
        <topology evidence="1 7">Multi-pass membrane protein</topology>
    </subcellularLocation>
</comment>
<evidence type="ECO:0000256" key="7">
    <source>
        <dbReference type="RuleBase" id="RU369079"/>
    </source>
</evidence>
<dbReference type="RefSeq" id="WP_085124816.1">
    <property type="nucleotide sequence ID" value="NZ_FWZX01000021.1"/>
</dbReference>
<evidence type="ECO:0000256" key="1">
    <source>
        <dbReference type="ARBA" id="ARBA00004429"/>
    </source>
</evidence>
<keyword evidence="6 7" id="KW-0472">Membrane</keyword>
<dbReference type="EMBL" id="FWZX01000021">
    <property type="protein sequence ID" value="SMF57332.1"/>
    <property type="molecule type" value="Genomic_DNA"/>
</dbReference>
<dbReference type="GO" id="GO:0022857">
    <property type="term" value="F:transmembrane transporter activity"/>
    <property type="evidence" value="ECO:0007669"/>
    <property type="project" value="UniProtKB-UniRule"/>
</dbReference>
<dbReference type="NCBIfam" id="TIGR00786">
    <property type="entry name" value="dctM"/>
    <property type="match status" value="1"/>
</dbReference>
<dbReference type="Proteomes" id="UP000192917">
    <property type="component" value="Unassembled WGS sequence"/>
</dbReference>
<comment type="function">
    <text evidence="7">Part of the tripartite ATP-independent periplasmic (TRAP) transport system.</text>
</comment>
<dbReference type="STRING" id="560819.SAMN05428998_12182"/>
<evidence type="ECO:0000256" key="4">
    <source>
        <dbReference type="ARBA" id="ARBA00022692"/>
    </source>
</evidence>
<dbReference type="InterPro" id="IPR010656">
    <property type="entry name" value="DctM"/>
</dbReference>
<dbReference type="PANTHER" id="PTHR33362">
    <property type="entry name" value="SIALIC ACID TRAP TRANSPORTER PERMEASE PROTEIN SIAT-RELATED"/>
    <property type="match status" value="1"/>
</dbReference>
<reference evidence="9 10" key="1">
    <citation type="submission" date="2017-04" db="EMBL/GenBank/DDBJ databases">
        <authorList>
            <person name="Afonso C.L."/>
            <person name="Miller P.J."/>
            <person name="Scott M.A."/>
            <person name="Spackman E."/>
            <person name="Goraichik I."/>
            <person name="Dimitrov K.M."/>
            <person name="Suarez D.L."/>
            <person name="Swayne D.E."/>
        </authorList>
    </citation>
    <scope>NUCLEOTIDE SEQUENCE [LARGE SCALE GENOMIC DNA]</scope>
    <source>
        <strain evidence="9 10">USBA 355</strain>
    </source>
</reference>
<dbReference type="GO" id="GO:0005886">
    <property type="term" value="C:plasma membrane"/>
    <property type="evidence" value="ECO:0007669"/>
    <property type="project" value="UniProtKB-SubCell"/>
</dbReference>
<evidence type="ECO:0000256" key="2">
    <source>
        <dbReference type="ARBA" id="ARBA00022475"/>
    </source>
</evidence>
<evidence type="ECO:0000313" key="10">
    <source>
        <dbReference type="Proteomes" id="UP000192917"/>
    </source>
</evidence>
<feature type="transmembrane region" description="Helical" evidence="7">
    <location>
        <begin position="136"/>
        <end position="158"/>
    </location>
</feature>
<comment type="subunit">
    <text evidence="7">The complex comprises the extracytoplasmic solute receptor protein and the two transmembrane proteins.</text>
</comment>
<feature type="transmembrane region" description="Helical" evidence="7">
    <location>
        <begin position="319"/>
        <end position="348"/>
    </location>
</feature>
<evidence type="ECO:0000259" key="8">
    <source>
        <dbReference type="Pfam" id="PF06808"/>
    </source>
</evidence>
<dbReference type="PIRSF" id="PIRSF006066">
    <property type="entry name" value="HI0050"/>
    <property type="match status" value="1"/>
</dbReference>
<feature type="transmembrane region" description="Helical" evidence="7">
    <location>
        <begin position="170"/>
        <end position="192"/>
    </location>
</feature>
<organism evidence="9 10">
    <name type="scientific">Tistlia consotensis USBA 355</name>
    <dbReference type="NCBI Taxonomy" id="560819"/>
    <lineage>
        <taxon>Bacteria</taxon>
        <taxon>Pseudomonadati</taxon>
        <taxon>Pseudomonadota</taxon>
        <taxon>Alphaproteobacteria</taxon>
        <taxon>Rhodospirillales</taxon>
        <taxon>Rhodovibrionaceae</taxon>
        <taxon>Tistlia</taxon>
    </lineage>
</organism>
<accession>A0A1Y6CEL6</accession>
<proteinExistence type="inferred from homology"/>
<keyword evidence="4 7" id="KW-0812">Transmembrane</keyword>
<evidence type="ECO:0000256" key="3">
    <source>
        <dbReference type="ARBA" id="ARBA00022519"/>
    </source>
</evidence>
<dbReference type="InterPro" id="IPR004681">
    <property type="entry name" value="TRAP_DctM"/>
</dbReference>
<sequence length="429" mass="45286">MIWTLAVLPIALFVLGFPVFTVLLAAGALTMALVMSVPPLAVHQILFGGVENYALLAVPFFVFAGELMSRCGVSDRLVLWIQSFTGHLRGSLGVTTIASATILGAVSGSSPATVAATGRTLYADLLKARYGRRFSLGLIASSGAVAIVIPPSIAMILYGASGEQSISKLFIAGILPGLLISLAMAAFVVLWVRLRRGDIGRAGTEIAEAGRMGFRAATVHSAGALAMPLIVLSGIYLGVFSPTEAGGVACLYSMLLARWGYRSLTWGEILEAASDSAYLTGQILVIVSAAALFSWCLTVQGVPQALIGWVQQADLSPTVFLLTINAILLVLGCFIDPTSAILVLTPILLPIVKHLGIDPIHFGIIMTVNLSIGMFTPPFGLNLFVAQSVLKADIWDVCRGVLGFFLVQVATLMIITYLPPLSLWLTTLL</sequence>
<feature type="domain" description="TRAP C4-dicarboxylate transport system permease DctM subunit" evidence="8">
    <location>
        <begin position="10"/>
        <end position="420"/>
    </location>
</feature>
<feature type="transmembrane region" description="Helical" evidence="7">
    <location>
        <begin position="52"/>
        <end position="69"/>
    </location>
</feature>
<evidence type="ECO:0000256" key="6">
    <source>
        <dbReference type="ARBA" id="ARBA00023136"/>
    </source>
</evidence>
<dbReference type="Pfam" id="PF06808">
    <property type="entry name" value="DctM"/>
    <property type="match status" value="1"/>
</dbReference>
<keyword evidence="10" id="KW-1185">Reference proteome</keyword>
<comment type="caution">
    <text evidence="7">Lacks conserved residue(s) required for the propagation of feature annotation.</text>
</comment>
<dbReference type="AlphaFoldDB" id="A0A1Y6CEL6"/>
<feature type="transmembrane region" description="Helical" evidence="7">
    <location>
        <begin position="360"/>
        <end position="385"/>
    </location>
</feature>
<evidence type="ECO:0000256" key="5">
    <source>
        <dbReference type="ARBA" id="ARBA00022989"/>
    </source>
</evidence>
<feature type="transmembrane region" description="Helical" evidence="7">
    <location>
        <begin position="213"/>
        <end position="237"/>
    </location>
</feature>
<dbReference type="PANTHER" id="PTHR33362:SF5">
    <property type="entry name" value="C4-DICARBOXYLATE TRAP TRANSPORTER LARGE PERMEASE PROTEIN DCTM"/>
    <property type="match status" value="1"/>
</dbReference>
<feature type="transmembrane region" description="Helical" evidence="7">
    <location>
        <begin position="397"/>
        <end position="418"/>
    </location>
</feature>
<keyword evidence="2" id="KW-1003">Cell membrane</keyword>
<comment type="similarity">
    <text evidence="7">Belongs to the TRAP transporter large permease family.</text>
</comment>
<keyword evidence="5 7" id="KW-1133">Transmembrane helix</keyword>
<protein>
    <recommendedName>
        <fullName evidence="7">TRAP transporter large permease protein</fullName>
    </recommendedName>
</protein>
<keyword evidence="3 7" id="KW-0997">Cell inner membrane</keyword>
<keyword evidence="7" id="KW-0813">Transport</keyword>
<feature type="transmembrane region" description="Helical" evidence="7">
    <location>
        <begin position="283"/>
        <end position="307"/>
    </location>
</feature>
<gene>
    <name evidence="9" type="ORF">SAMN05428998_12182</name>
</gene>
<name>A0A1Y6CEL6_9PROT</name>
<evidence type="ECO:0000313" key="9">
    <source>
        <dbReference type="EMBL" id="SMF57332.1"/>
    </source>
</evidence>